<gene>
    <name evidence="2" type="ORF">SAMN05660976_04587</name>
</gene>
<reference evidence="2 3" key="1">
    <citation type="submission" date="2016-10" db="EMBL/GenBank/DDBJ databases">
        <authorList>
            <person name="de Groot N.N."/>
        </authorList>
    </citation>
    <scope>NUCLEOTIDE SEQUENCE [LARGE SCALE GENOMIC DNA]</scope>
    <source>
        <strain evidence="2 3">DSM 43357</strain>
    </source>
</reference>
<dbReference type="STRING" id="46177.SAMN05660976_04587"/>
<sequence>MTAYPQYPLTLTLVRTAPHELSIVLEGDLDYASAGEFADTATAALSEHEGLRDLRIDCAELGLCDSSGLSALLVLRRRAAEKGVRIRLDRRGPALDRLLSISGTLPYLTGDPESATGPATG</sequence>
<dbReference type="CDD" id="cd07043">
    <property type="entry name" value="STAS_anti-anti-sigma_factors"/>
    <property type="match status" value="1"/>
</dbReference>
<organism evidence="2 3">
    <name type="scientific">Nonomuraea pusilla</name>
    <dbReference type="NCBI Taxonomy" id="46177"/>
    <lineage>
        <taxon>Bacteria</taxon>
        <taxon>Bacillati</taxon>
        <taxon>Actinomycetota</taxon>
        <taxon>Actinomycetes</taxon>
        <taxon>Streptosporangiales</taxon>
        <taxon>Streptosporangiaceae</taxon>
        <taxon>Nonomuraea</taxon>
    </lineage>
</organism>
<evidence type="ECO:0000313" key="3">
    <source>
        <dbReference type="Proteomes" id="UP000198953"/>
    </source>
</evidence>
<dbReference type="SUPFAM" id="SSF52091">
    <property type="entry name" value="SpoIIaa-like"/>
    <property type="match status" value="1"/>
</dbReference>
<dbReference type="PROSITE" id="PS50801">
    <property type="entry name" value="STAS"/>
    <property type="match status" value="1"/>
</dbReference>
<proteinExistence type="predicted"/>
<evidence type="ECO:0000313" key="2">
    <source>
        <dbReference type="EMBL" id="SEM24758.1"/>
    </source>
</evidence>
<dbReference type="InterPro" id="IPR058548">
    <property type="entry name" value="MlaB-like_STAS"/>
</dbReference>
<dbReference type="OrthoDB" id="4249752at2"/>
<protein>
    <submittedName>
        <fullName evidence="2">Anti-anti-sigma factor</fullName>
    </submittedName>
</protein>
<dbReference type="InterPro" id="IPR036513">
    <property type="entry name" value="STAS_dom_sf"/>
</dbReference>
<feature type="domain" description="STAS" evidence="1">
    <location>
        <begin position="10"/>
        <end position="121"/>
    </location>
</feature>
<dbReference type="Gene3D" id="3.30.750.24">
    <property type="entry name" value="STAS domain"/>
    <property type="match status" value="1"/>
</dbReference>
<dbReference type="Proteomes" id="UP000198953">
    <property type="component" value="Unassembled WGS sequence"/>
</dbReference>
<name>A0A1H7WUZ5_9ACTN</name>
<dbReference type="RefSeq" id="WP_091102639.1">
    <property type="nucleotide sequence ID" value="NZ_FOBF01000011.1"/>
</dbReference>
<keyword evidence="3" id="KW-1185">Reference proteome</keyword>
<dbReference type="EMBL" id="FOBF01000011">
    <property type="protein sequence ID" value="SEM24758.1"/>
    <property type="molecule type" value="Genomic_DNA"/>
</dbReference>
<evidence type="ECO:0000259" key="1">
    <source>
        <dbReference type="PROSITE" id="PS50801"/>
    </source>
</evidence>
<dbReference type="AlphaFoldDB" id="A0A1H7WUZ5"/>
<dbReference type="Pfam" id="PF13466">
    <property type="entry name" value="STAS_2"/>
    <property type="match status" value="1"/>
</dbReference>
<accession>A0A1H7WUZ5</accession>
<dbReference type="InterPro" id="IPR002645">
    <property type="entry name" value="STAS_dom"/>
</dbReference>